<dbReference type="AlphaFoldDB" id="A0A5N6TZN2"/>
<dbReference type="InterPro" id="IPR002401">
    <property type="entry name" value="Cyt_P450_E_grp-I"/>
</dbReference>
<evidence type="ECO:0000313" key="12">
    <source>
        <dbReference type="Proteomes" id="UP000325780"/>
    </source>
</evidence>
<protein>
    <submittedName>
        <fullName evidence="11">Cytochrome P450</fullName>
    </submittedName>
</protein>
<dbReference type="PRINTS" id="PR00385">
    <property type="entry name" value="P450"/>
</dbReference>
<dbReference type="PROSITE" id="PS00086">
    <property type="entry name" value="CYTOCHROME_P450"/>
    <property type="match status" value="1"/>
</dbReference>
<keyword evidence="5 9" id="KW-0560">Oxidoreductase</keyword>
<organism evidence="11 12">
    <name type="scientific">Aspergillus avenaceus</name>
    <dbReference type="NCBI Taxonomy" id="36643"/>
    <lineage>
        <taxon>Eukaryota</taxon>
        <taxon>Fungi</taxon>
        <taxon>Dikarya</taxon>
        <taxon>Ascomycota</taxon>
        <taxon>Pezizomycotina</taxon>
        <taxon>Eurotiomycetes</taxon>
        <taxon>Eurotiomycetidae</taxon>
        <taxon>Eurotiales</taxon>
        <taxon>Aspergillaceae</taxon>
        <taxon>Aspergillus</taxon>
        <taxon>Aspergillus subgen. Circumdati</taxon>
    </lineage>
</organism>
<dbReference type="EMBL" id="ML742064">
    <property type="protein sequence ID" value="KAE8151798.1"/>
    <property type="molecule type" value="Genomic_DNA"/>
</dbReference>
<keyword evidence="12" id="KW-1185">Reference proteome</keyword>
<comment type="similarity">
    <text evidence="2 9">Belongs to the cytochrome P450 family.</text>
</comment>
<proteinExistence type="inferred from homology"/>
<evidence type="ECO:0000256" key="6">
    <source>
        <dbReference type="ARBA" id="ARBA00023004"/>
    </source>
</evidence>
<evidence type="ECO:0000256" key="2">
    <source>
        <dbReference type="ARBA" id="ARBA00010617"/>
    </source>
</evidence>
<dbReference type="CDD" id="cd11058">
    <property type="entry name" value="CYP60B-like"/>
    <property type="match status" value="1"/>
</dbReference>
<dbReference type="GO" id="GO:0020037">
    <property type="term" value="F:heme binding"/>
    <property type="evidence" value="ECO:0007669"/>
    <property type="project" value="InterPro"/>
</dbReference>
<keyword evidence="6 8" id="KW-0408">Iron</keyword>
<feature type="transmembrane region" description="Helical" evidence="10">
    <location>
        <begin position="12"/>
        <end position="32"/>
    </location>
</feature>
<dbReference type="PANTHER" id="PTHR24305">
    <property type="entry name" value="CYTOCHROME P450"/>
    <property type="match status" value="1"/>
</dbReference>
<evidence type="ECO:0000256" key="3">
    <source>
        <dbReference type="ARBA" id="ARBA00022617"/>
    </source>
</evidence>
<comment type="cofactor">
    <cofactor evidence="1 8">
        <name>heme</name>
        <dbReference type="ChEBI" id="CHEBI:30413"/>
    </cofactor>
</comment>
<dbReference type="OrthoDB" id="1470350at2759"/>
<feature type="transmembrane region" description="Helical" evidence="10">
    <location>
        <begin position="228"/>
        <end position="248"/>
    </location>
</feature>
<keyword evidence="7 9" id="KW-0503">Monooxygenase</keyword>
<evidence type="ECO:0000256" key="1">
    <source>
        <dbReference type="ARBA" id="ARBA00001971"/>
    </source>
</evidence>
<dbReference type="PRINTS" id="PR00463">
    <property type="entry name" value="EP450I"/>
</dbReference>
<feature type="binding site" description="axial binding residue" evidence="8">
    <location>
        <position position="445"/>
    </location>
    <ligand>
        <name>heme</name>
        <dbReference type="ChEBI" id="CHEBI:30413"/>
    </ligand>
    <ligandPart>
        <name>Fe</name>
        <dbReference type="ChEBI" id="CHEBI:18248"/>
    </ligandPart>
</feature>
<keyword evidence="10" id="KW-0812">Transmembrane</keyword>
<keyword evidence="10" id="KW-0472">Membrane</keyword>
<evidence type="ECO:0000313" key="11">
    <source>
        <dbReference type="EMBL" id="KAE8151798.1"/>
    </source>
</evidence>
<keyword evidence="4 8" id="KW-0479">Metal-binding</keyword>
<dbReference type="GO" id="GO:0004497">
    <property type="term" value="F:monooxygenase activity"/>
    <property type="evidence" value="ECO:0007669"/>
    <property type="project" value="UniProtKB-KW"/>
</dbReference>
<name>A0A5N6TZN2_ASPAV</name>
<dbReference type="InterPro" id="IPR001128">
    <property type="entry name" value="Cyt_P450"/>
</dbReference>
<evidence type="ECO:0000256" key="10">
    <source>
        <dbReference type="SAM" id="Phobius"/>
    </source>
</evidence>
<evidence type="ECO:0000256" key="5">
    <source>
        <dbReference type="ARBA" id="ARBA00023002"/>
    </source>
</evidence>
<sequence>MLFSEMIATSGYYPLSGIVLLGALYITWNIIYNRHIHPLRHYPGPLSAAVSRIPYAKAYVQGKLHLYVQGLHNTYGDVVRVAPDQLSYRNGEAWKDIHSHGRNFTKDMRFYQESKTKAPSLVVASDGVHPRQKKAILRAFSDSALRDHERVLQPLVDKLIQRLRENCPDDNAKAVDMTHWYNYVMFDFMAQELFGKPLGCLDSGAYHPWVDMLFGSIKAWAFVSISKYFPSIAFIIKPIVLFCFRDLLRHRDTKLSSMSSQVPGRMESESTGAGFITYIQNNRDPKSTLLPEEVFPNMSFLMIAGSETTATLLSGCTFFMLQHREVYDKLVTEIRQEFSSTSEMTFASVGSLPYLRAVIQEALRMHPPVPLGMPRIVPDGGAVVSGRFVPGKTSVAVASWVAYRSPSNFTDPQKFLPERWLDNASEKRDDKTDAFQPFSLGPRGCPGKSLGYSEASLMLARLLWSFDLHLSEECHDWDDQSAYIVWEMKPLLVRLVSR</sequence>
<accession>A0A5N6TZN2</accession>
<dbReference type="InterPro" id="IPR017972">
    <property type="entry name" value="Cyt_P450_CS"/>
</dbReference>
<dbReference type="SUPFAM" id="SSF48264">
    <property type="entry name" value="Cytochrome P450"/>
    <property type="match status" value="1"/>
</dbReference>
<keyword evidence="3 8" id="KW-0349">Heme</keyword>
<evidence type="ECO:0000256" key="7">
    <source>
        <dbReference type="ARBA" id="ARBA00023033"/>
    </source>
</evidence>
<reference evidence="11 12" key="1">
    <citation type="submission" date="2019-04" db="EMBL/GenBank/DDBJ databases">
        <title>Friends and foes A comparative genomics study of 23 Aspergillus species from section Flavi.</title>
        <authorList>
            <consortium name="DOE Joint Genome Institute"/>
            <person name="Kjaerbolling I."/>
            <person name="Vesth T."/>
            <person name="Frisvad J.C."/>
            <person name="Nybo J.L."/>
            <person name="Theobald S."/>
            <person name="Kildgaard S."/>
            <person name="Isbrandt T."/>
            <person name="Kuo A."/>
            <person name="Sato A."/>
            <person name="Lyhne E.K."/>
            <person name="Kogle M.E."/>
            <person name="Wiebenga A."/>
            <person name="Kun R.S."/>
            <person name="Lubbers R.J."/>
            <person name="Makela M.R."/>
            <person name="Barry K."/>
            <person name="Chovatia M."/>
            <person name="Clum A."/>
            <person name="Daum C."/>
            <person name="Haridas S."/>
            <person name="He G."/>
            <person name="LaButti K."/>
            <person name="Lipzen A."/>
            <person name="Mondo S."/>
            <person name="Riley R."/>
            <person name="Salamov A."/>
            <person name="Simmons B.A."/>
            <person name="Magnuson J.K."/>
            <person name="Henrissat B."/>
            <person name="Mortensen U.H."/>
            <person name="Larsen T.O."/>
            <person name="Devries R.P."/>
            <person name="Grigoriev I.V."/>
            <person name="Machida M."/>
            <person name="Baker S.E."/>
            <person name="Andersen M.R."/>
        </authorList>
    </citation>
    <scope>NUCLEOTIDE SEQUENCE [LARGE SCALE GENOMIC DNA]</scope>
    <source>
        <strain evidence="11 12">IBT 18842</strain>
    </source>
</reference>
<evidence type="ECO:0000256" key="9">
    <source>
        <dbReference type="RuleBase" id="RU000461"/>
    </source>
</evidence>
<dbReference type="InterPro" id="IPR036396">
    <property type="entry name" value="Cyt_P450_sf"/>
</dbReference>
<dbReference type="PANTHER" id="PTHR24305:SF210">
    <property type="entry name" value="CYTOCHROME P450 MONOOXYGENASE ASQL-RELATED"/>
    <property type="match status" value="1"/>
</dbReference>
<dbReference type="GO" id="GO:0016705">
    <property type="term" value="F:oxidoreductase activity, acting on paired donors, with incorporation or reduction of molecular oxygen"/>
    <property type="evidence" value="ECO:0007669"/>
    <property type="project" value="InterPro"/>
</dbReference>
<dbReference type="Pfam" id="PF00067">
    <property type="entry name" value="p450"/>
    <property type="match status" value="1"/>
</dbReference>
<dbReference type="InterPro" id="IPR050121">
    <property type="entry name" value="Cytochrome_P450_monoxygenase"/>
</dbReference>
<evidence type="ECO:0000256" key="8">
    <source>
        <dbReference type="PIRSR" id="PIRSR602401-1"/>
    </source>
</evidence>
<dbReference type="GO" id="GO:0005506">
    <property type="term" value="F:iron ion binding"/>
    <property type="evidence" value="ECO:0007669"/>
    <property type="project" value="InterPro"/>
</dbReference>
<dbReference type="Proteomes" id="UP000325780">
    <property type="component" value="Unassembled WGS sequence"/>
</dbReference>
<dbReference type="Gene3D" id="1.10.630.10">
    <property type="entry name" value="Cytochrome P450"/>
    <property type="match status" value="1"/>
</dbReference>
<evidence type="ECO:0000256" key="4">
    <source>
        <dbReference type="ARBA" id="ARBA00022723"/>
    </source>
</evidence>
<keyword evidence="10" id="KW-1133">Transmembrane helix</keyword>
<gene>
    <name evidence="11" type="ORF">BDV25DRAFT_171146</name>
</gene>